<gene>
    <name evidence="1" type="ORF">GCK72_013307</name>
</gene>
<dbReference type="EMBL" id="WUAV01000004">
    <property type="protein sequence ID" value="KAF1756853.1"/>
    <property type="molecule type" value="Genomic_DNA"/>
</dbReference>
<comment type="caution">
    <text evidence="1">The sequence shown here is derived from an EMBL/GenBank/DDBJ whole genome shotgun (WGS) entry which is preliminary data.</text>
</comment>
<protein>
    <submittedName>
        <fullName evidence="1">Uncharacterized protein</fullName>
    </submittedName>
</protein>
<dbReference type="GeneID" id="78775767"/>
<dbReference type="AlphaFoldDB" id="A0A6A5GQI4"/>
<name>A0A6A5GQI4_CAERE</name>
<reference evidence="1 2" key="1">
    <citation type="submission" date="2019-12" db="EMBL/GenBank/DDBJ databases">
        <title>Chromosome-level assembly of the Caenorhabditis remanei genome.</title>
        <authorList>
            <person name="Teterina A.A."/>
            <person name="Willis J.H."/>
            <person name="Phillips P.C."/>
        </authorList>
    </citation>
    <scope>NUCLEOTIDE SEQUENCE [LARGE SCALE GENOMIC DNA]</scope>
    <source>
        <strain evidence="1 2">PX506</strain>
        <tissue evidence="1">Whole organism</tissue>
    </source>
</reference>
<dbReference type="CTD" id="78775767"/>
<dbReference type="Proteomes" id="UP000483820">
    <property type="component" value="Chromosome IV"/>
</dbReference>
<sequence>MQVVESLFLLPFSNHFNQRSTGSDLLSLVTVSIRFVTDVNFGKDLLSTSQVDNSHRDISLVVVDVDWLPSFALLESGRFWEWNPSVFVSNDMWSETNKKLDGSNTLAVFIVEPREVGSDLKYTTHDRFSLHVPQCDILIWVDSRQSVQSLVQRLNQLASRERISLTDIDPFVVHDTWWWWAWWWNWWWWRWLRTVVTFTVWWSSNTVTSDNVHIIQLGSNLFDNFSVEREPSLLGLVVNISEKISFLSLPEDWERVSTTEELMLVIDLLDTVLVLDPLVPESWKLETMVRYLDNPIEKINKRHSSSGPSGPRNSRFQI</sequence>
<accession>A0A6A5GQI4</accession>
<evidence type="ECO:0000313" key="2">
    <source>
        <dbReference type="Proteomes" id="UP000483820"/>
    </source>
</evidence>
<proteinExistence type="predicted"/>
<dbReference type="RefSeq" id="XP_053584559.1">
    <property type="nucleotide sequence ID" value="XM_053729787.1"/>
</dbReference>
<evidence type="ECO:0000313" key="1">
    <source>
        <dbReference type="EMBL" id="KAF1756853.1"/>
    </source>
</evidence>
<dbReference type="KEGG" id="crq:GCK72_013307"/>
<organism evidence="1 2">
    <name type="scientific">Caenorhabditis remanei</name>
    <name type="common">Caenorhabditis vulgaris</name>
    <dbReference type="NCBI Taxonomy" id="31234"/>
    <lineage>
        <taxon>Eukaryota</taxon>
        <taxon>Metazoa</taxon>
        <taxon>Ecdysozoa</taxon>
        <taxon>Nematoda</taxon>
        <taxon>Chromadorea</taxon>
        <taxon>Rhabditida</taxon>
        <taxon>Rhabditina</taxon>
        <taxon>Rhabditomorpha</taxon>
        <taxon>Rhabditoidea</taxon>
        <taxon>Rhabditidae</taxon>
        <taxon>Peloderinae</taxon>
        <taxon>Caenorhabditis</taxon>
    </lineage>
</organism>